<accession>A0A562E8E1</accession>
<reference evidence="1 2" key="1">
    <citation type="submission" date="2019-07" db="EMBL/GenBank/DDBJ databases">
        <title>Genome sequencing of lignin-degrading bacterial isolates.</title>
        <authorList>
            <person name="Gladden J."/>
        </authorList>
    </citation>
    <scope>NUCLEOTIDE SEQUENCE [LARGE SCALE GENOMIC DNA]</scope>
    <source>
        <strain evidence="1 2">J45</strain>
    </source>
</reference>
<evidence type="ECO:0000313" key="1">
    <source>
        <dbReference type="EMBL" id="TWH17878.1"/>
    </source>
</evidence>
<gene>
    <name evidence="1" type="ORF">L618_001700000240</name>
</gene>
<proteinExistence type="predicted"/>
<dbReference type="AlphaFoldDB" id="A0A562E8E1"/>
<name>A0A562E8E1_RHORH</name>
<protein>
    <submittedName>
        <fullName evidence="1">Uncharacterized protein</fullName>
    </submittedName>
</protein>
<organism evidence="1 2">
    <name type="scientific">Rhodococcus rhodochrous J45</name>
    <dbReference type="NCBI Taxonomy" id="935266"/>
    <lineage>
        <taxon>Bacteria</taxon>
        <taxon>Bacillati</taxon>
        <taxon>Actinomycetota</taxon>
        <taxon>Actinomycetes</taxon>
        <taxon>Mycobacteriales</taxon>
        <taxon>Nocardiaceae</taxon>
        <taxon>Rhodococcus</taxon>
    </lineage>
</organism>
<dbReference type="Proteomes" id="UP000317573">
    <property type="component" value="Unassembled WGS sequence"/>
</dbReference>
<evidence type="ECO:0000313" key="2">
    <source>
        <dbReference type="Proteomes" id="UP000317573"/>
    </source>
</evidence>
<sequence length="54" mass="6230">MCVRRFETELFLAGVAEQVEAASRFGEHVLRQRWQRVRQDLREATLVDAVADIG</sequence>
<dbReference type="EMBL" id="VLJT01000014">
    <property type="protein sequence ID" value="TWH17878.1"/>
    <property type="molecule type" value="Genomic_DNA"/>
</dbReference>
<comment type="caution">
    <text evidence="1">The sequence shown here is derived from an EMBL/GenBank/DDBJ whole genome shotgun (WGS) entry which is preliminary data.</text>
</comment>